<name>A0A397JR80_9GLOM</name>
<comment type="caution">
    <text evidence="2">The sequence shown here is derived from an EMBL/GenBank/DDBJ whole genome shotgun (WGS) entry which is preliminary data.</text>
</comment>
<dbReference type="OrthoDB" id="2381563at2759"/>
<dbReference type="AlphaFoldDB" id="A0A397JR80"/>
<sequence>MADQKNVPSPSCSSLTTCSLSSEESILRNYVDDEELRQCAVEILHQNSKLTIHVITSAESPARTKLRMLRYLTELPQPPNEKLNPISSSSSFNGDL</sequence>
<evidence type="ECO:0000313" key="3">
    <source>
        <dbReference type="Proteomes" id="UP000266861"/>
    </source>
</evidence>
<keyword evidence="3" id="KW-1185">Reference proteome</keyword>
<reference evidence="2 3" key="1">
    <citation type="submission" date="2018-08" db="EMBL/GenBank/DDBJ databases">
        <title>Genome and evolution of the arbuscular mycorrhizal fungus Diversispora epigaea (formerly Glomus versiforme) and its bacterial endosymbionts.</title>
        <authorList>
            <person name="Sun X."/>
            <person name="Fei Z."/>
            <person name="Harrison M."/>
        </authorList>
    </citation>
    <scope>NUCLEOTIDE SEQUENCE [LARGE SCALE GENOMIC DNA]</scope>
    <source>
        <strain evidence="2 3">IT104</strain>
    </source>
</reference>
<gene>
    <name evidence="2" type="ORF">Glove_16g195</name>
</gene>
<evidence type="ECO:0000313" key="2">
    <source>
        <dbReference type="EMBL" id="RHZ89368.1"/>
    </source>
</evidence>
<dbReference type="EMBL" id="PQFF01000014">
    <property type="protein sequence ID" value="RHZ89368.1"/>
    <property type="molecule type" value="Genomic_DNA"/>
</dbReference>
<feature type="region of interest" description="Disordered" evidence="1">
    <location>
        <begin position="77"/>
        <end position="96"/>
    </location>
</feature>
<dbReference type="Proteomes" id="UP000266861">
    <property type="component" value="Unassembled WGS sequence"/>
</dbReference>
<accession>A0A397JR80</accession>
<organism evidence="2 3">
    <name type="scientific">Diversispora epigaea</name>
    <dbReference type="NCBI Taxonomy" id="1348612"/>
    <lineage>
        <taxon>Eukaryota</taxon>
        <taxon>Fungi</taxon>
        <taxon>Fungi incertae sedis</taxon>
        <taxon>Mucoromycota</taxon>
        <taxon>Glomeromycotina</taxon>
        <taxon>Glomeromycetes</taxon>
        <taxon>Diversisporales</taxon>
        <taxon>Diversisporaceae</taxon>
        <taxon>Diversispora</taxon>
    </lineage>
</organism>
<protein>
    <submittedName>
        <fullName evidence="2">Uncharacterized protein</fullName>
    </submittedName>
</protein>
<evidence type="ECO:0000256" key="1">
    <source>
        <dbReference type="SAM" id="MobiDB-lite"/>
    </source>
</evidence>
<feature type="compositionally biased region" description="Polar residues" evidence="1">
    <location>
        <begin position="85"/>
        <end position="96"/>
    </location>
</feature>
<proteinExistence type="predicted"/>